<dbReference type="SUPFAM" id="SSF53850">
    <property type="entry name" value="Periplasmic binding protein-like II"/>
    <property type="match status" value="1"/>
</dbReference>
<evidence type="ECO:0008006" key="4">
    <source>
        <dbReference type="Google" id="ProtNLM"/>
    </source>
</evidence>
<dbReference type="Proteomes" id="UP001152321">
    <property type="component" value="Unassembled WGS sequence"/>
</dbReference>
<feature type="signal peptide" evidence="1">
    <location>
        <begin position="1"/>
        <end position="21"/>
    </location>
</feature>
<dbReference type="EMBL" id="JANRMI010000005">
    <property type="protein sequence ID" value="MDG0818017.1"/>
    <property type="molecule type" value="Genomic_DNA"/>
</dbReference>
<accession>A0ABT6DM99</accession>
<keyword evidence="1" id="KW-0732">Signal</keyword>
<sequence length="250" mass="29242">MKTIFAIFFLLGLSFSSPCLAKPRARTKIYVGAYGFAPYYDIDKGRGLINDVLEILNQIQADYDFRVVEIPSKRRYQSFAERRIDMIFFEDPRWGWSSIKHQQYPTGLDDAEVYITRKTPQRNQTFFEDLQNKSIAGILGYHYGFANLNADENYLRSKFDIHLVSHNFASVRLVLKDRVQIAVVPRSYIQSYLKEHKADRKQILISDKIDQKYDLKILVHPQVNIPKETLESLFTQLTANPQYQKLFSPE</sequence>
<feature type="chain" id="PRO_5046822935" description="Solute-binding protein family 3/N-terminal domain-containing protein" evidence="1">
    <location>
        <begin position="22"/>
        <end position="250"/>
    </location>
</feature>
<keyword evidence="3" id="KW-1185">Reference proteome</keyword>
<dbReference type="Gene3D" id="3.40.190.10">
    <property type="entry name" value="Periplasmic binding protein-like II"/>
    <property type="match status" value="2"/>
</dbReference>
<proteinExistence type="predicted"/>
<evidence type="ECO:0000256" key="1">
    <source>
        <dbReference type="SAM" id="SignalP"/>
    </source>
</evidence>
<protein>
    <recommendedName>
        <fullName evidence="4">Solute-binding protein family 3/N-terminal domain-containing protein</fullName>
    </recommendedName>
</protein>
<comment type="caution">
    <text evidence="2">The sequence shown here is derived from an EMBL/GenBank/DDBJ whole genome shotgun (WGS) entry which is preliminary data.</text>
</comment>
<gene>
    <name evidence="2" type="ORF">NWE73_16660</name>
</gene>
<evidence type="ECO:0000313" key="2">
    <source>
        <dbReference type="EMBL" id="MDG0818017.1"/>
    </source>
</evidence>
<name>A0ABT6DM99_9BACT</name>
<reference evidence="2" key="1">
    <citation type="submission" date="2022-08" db="EMBL/GenBank/DDBJ databases">
        <title>Novel Bdellovibrio Species Isolated from Svalbard: Designation Bdellovibrio svalbardensis.</title>
        <authorList>
            <person name="Mitchell R.J."/>
            <person name="Choi S.Y."/>
        </authorList>
    </citation>
    <scope>NUCLEOTIDE SEQUENCE</scope>
    <source>
        <strain evidence="2">PAP01</strain>
    </source>
</reference>
<organism evidence="2 3">
    <name type="scientific">Bdellovibrio svalbardensis</name>
    <dbReference type="NCBI Taxonomy" id="2972972"/>
    <lineage>
        <taxon>Bacteria</taxon>
        <taxon>Pseudomonadati</taxon>
        <taxon>Bdellovibrionota</taxon>
        <taxon>Bdellovibrionia</taxon>
        <taxon>Bdellovibrionales</taxon>
        <taxon>Pseudobdellovibrionaceae</taxon>
        <taxon>Bdellovibrio</taxon>
    </lineage>
</organism>
<dbReference type="RefSeq" id="WP_277579493.1">
    <property type="nucleotide sequence ID" value="NZ_JANRMI010000005.1"/>
</dbReference>
<evidence type="ECO:0000313" key="3">
    <source>
        <dbReference type="Proteomes" id="UP001152321"/>
    </source>
</evidence>